<feature type="region of interest" description="Disordered" evidence="3">
    <location>
        <begin position="1"/>
        <end position="25"/>
    </location>
</feature>
<evidence type="ECO:0000313" key="6">
    <source>
        <dbReference type="EMBL" id="KAF2438302.1"/>
    </source>
</evidence>
<feature type="transmembrane region" description="Helical" evidence="4">
    <location>
        <begin position="141"/>
        <end position="161"/>
    </location>
</feature>
<feature type="transmembrane region" description="Helical" evidence="4">
    <location>
        <begin position="333"/>
        <end position="353"/>
    </location>
</feature>
<feature type="transmembrane region" description="Helical" evidence="4">
    <location>
        <begin position="83"/>
        <end position="101"/>
    </location>
</feature>
<gene>
    <name evidence="6" type="ORF">P171DRAFT_158541</name>
</gene>
<feature type="transmembrane region" description="Helical" evidence="4">
    <location>
        <begin position="424"/>
        <end position="445"/>
    </location>
</feature>
<evidence type="ECO:0000313" key="7">
    <source>
        <dbReference type="Proteomes" id="UP000799764"/>
    </source>
</evidence>
<feature type="transmembrane region" description="Helical" evidence="4">
    <location>
        <begin position="267"/>
        <end position="289"/>
    </location>
</feature>
<dbReference type="EMBL" id="MU001512">
    <property type="protein sequence ID" value="KAF2438302.1"/>
    <property type="molecule type" value="Genomic_DNA"/>
</dbReference>
<dbReference type="InterPro" id="IPR020846">
    <property type="entry name" value="MFS_dom"/>
</dbReference>
<keyword evidence="4" id="KW-1133">Transmembrane helix</keyword>
<comment type="subcellular location">
    <subcellularLocation>
        <location evidence="1">Membrane</location>
        <topology evidence="1">Multi-pass membrane protein</topology>
    </subcellularLocation>
</comment>
<evidence type="ECO:0000256" key="3">
    <source>
        <dbReference type="SAM" id="MobiDB-lite"/>
    </source>
</evidence>
<keyword evidence="7" id="KW-1185">Reference proteome</keyword>
<dbReference type="SUPFAM" id="SSF103473">
    <property type="entry name" value="MFS general substrate transporter"/>
    <property type="match status" value="1"/>
</dbReference>
<comment type="similarity">
    <text evidence="2">Belongs to the major facilitator superfamily. Monocarboxylate porter (TC 2.A.1.13) family.</text>
</comment>
<dbReference type="Gene3D" id="1.20.1250.20">
    <property type="entry name" value="MFS general substrate transporter like domains"/>
    <property type="match status" value="2"/>
</dbReference>
<evidence type="ECO:0000256" key="2">
    <source>
        <dbReference type="ARBA" id="ARBA00006727"/>
    </source>
</evidence>
<dbReference type="InterPro" id="IPR036259">
    <property type="entry name" value="MFS_trans_sf"/>
</dbReference>
<dbReference type="PROSITE" id="PS50850">
    <property type="entry name" value="MFS"/>
    <property type="match status" value="1"/>
</dbReference>
<feature type="transmembrane region" description="Helical" evidence="4">
    <location>
        <begin position="359"/>
        <end position="384"/>
    </location>
</feature>
<name>A0A9P4P6M5_9PLEO</name>
<dbReference type="Pfam" id="PF07690">
    <property type="entry name" value="MFS_1"/>
    <property type="match status" value="1"/>
</dbReference>
<dbReference type="InterPro" id="IPR050327">
    <property type="entry name" value="Proton-linked_MCT"/>
</dbReference>
<keyword evidence="4" id="KW-0472">Membrane</keyword>
<reference evidence="6" key="1">
    <citation type="journal article" date="2020" name="Stud. Mycol.">
        <title>101 Dothideomycetes genomes: a test case for predicting lifestyles and emergence of pathogens.</title>
        <authorList>
            <person name="Haridas S."/>
            <person name="Albert R."/>
            <person name="Binder M."/>
            <person name="Bloem J."/>
            <person name="Labutti K."/>
            <person name="Salamov A."/>
            <person name="Andreopoulos B."/>
            <person name="Baker S."/>
            <person name="Barry K."/>
            <person name="Bills G."/>
            <person name="Bluhm B."/>
            <person name="Cannon C."/>
            <person name="Castanera R."/>
            <person name="Culley D."/>
            <person name="Daum C."/>
            <person name="Ezra D."/>
            <person name="Gonzalez J."/>
            <person name="Henrissat B."/>
            <person name="Kuo A."/>
            <person name="Liang C."/>
            <person name="Lipzen A."/>
            <person name="Lutzoni F."/>
            <person name="Magnuson J."/>
            <person name="Mondo S."/>
            <person name="Nolan M."/>
            <person name="Ohm R."/>
            <person name="Pangilinan J."/>
            <person name="Park H.-J."/>
            <person name="Ramirez L."/>
            <person name="Alfaro M."/>
            <person name="Sun H."/>
            <person name="Tritt A."/>
            <person name="Yoshinaga Y."/>
            <person name="Zwiers L.-H."/>
            <person name="Turgeon B."/>
            <person name="Goodwin S."/>
            <person name="Spatafora J."/>
            <person name="Crous P."/>
            <person name="Grigoriev I."/>
        </authorList>
    </citation>
    <scope>NUCLEOTIDE SEQUENCE</scope>
    <source>
        <strain evidence="6">CBS 690.94</strain>
    </source>
</reference>
<feature type="transmembrane region" description="Helical" evidence="4">
    <location>
        <begin position="173"/>
        <end position="193"/>
    </location>
</feature>
<dbReference type="PANTHER" id="PTHR11360">
    <property type="entry name" value="MONOCARBOXYLATE TRANSPORTER"/>
    <property type="match status" value="1"/>
</dbReference>
<accession>A0A9P4P6M5</accession>
<dbReference type="AlphaFoldDB" id="A0A9P4P6M5"/>
<feature type="compositionally biased region" description="Basic and acidic residues" evidence="3">
    <location>
        <begin position="1"/>
        <end position="10"/>
    </location>
</feature>
<feature type="domain" description="Major facilitator superfamily (MFS) profile" evidence="5">
    <location>
        <begin position="41"/>
        <end position="458"/>
    </location>
</feature>
<keyword evidence="4" id="KW-0812">Transmembrane</keyword>
<dbReference type="PANTHER" id="PTHR11360:SF234">
    <property type="entry name" value="MFS-TYPE TRANSPORTER DBAD-RELATED"/>
    <property type="match status" value="1"/>
</dbReference>
<dbReference type="OrthoDB" id="6509908at2759"/>
<sequence length="458" mass="49150">MTSTMEDQKMYEGYSGSPQTSNGRLEAVHNVPPASRERYSLSWLQILGGFCLNFNSWGLLGSFGVYQSYYSLEMLQGIPDSKISWIGSVQGFFMFMVSFLIGPIFDAGYLRPLLITGTLFSVLGVFLTSLCTRYWQLFLAQGIATGIGCGCLYLPAPALISMHFKDNQALAQALGSSGTGIGAVIIPAVFTHLEPSIGFAWATRSIGFIVLATSVLPMIVMRYPEHSRPSAAPGTPPYSGPPRRNNFLKLPMRWMPLLVDKDALRDLPLVLVVVGLMFSFMGIYVMLYYINLLAEQRTNTPHRLAEQTLTILNGASTVGRILPSVLADRIGAVHVLIMTSCISGVLAFSSYTLGHSVGLIIWSVAFGTFAGAFMALPAAGIVSVGRSRSNIGTKLGMTLGAVGCGVLLAEPVAGAILGAQGNGWLGFVAWSGSLMMAGCLSLLFARFRRIGIVVAVKI</sequence>
<feature type="transmembrane region" description="Helical" evidence="4">
    <location>
        <begin position="113"/>
        <end position="135"/>
    </location>
</feature>
<evidence type="ECO:0000256" key="4">
    <source>
        <dbReference type="SAM" id="Phobius"/>
    </source>
</evidence>
<protein>
    <submittedName>
        <fullName evidence="6">MFS general substrate transporter</fullName>
    </submittedName>
</protein>
<feature type="transmembrane region" description="Helical" evidence="4">
    <location>
        <begin position="199"/>
        <end position="220"/>
    </location>
</feature>
<evidence type="ECO:0000256" key="1">
    <source>
        <dbReference type="ARBA" id="ARBA00004141"/>
    </source>
</evidence>
<evidence type="ECO:0000259" key="5">
    <source>
        <dbReference type="PROSITE" id="PS50850"/>
    </source>
</evidence>
<dbReference type="InterPro" id="IPR011701">
    <property type="entry name" value="MFS"/>
</dbReference>
<proteinExistence type="inferred from homology"/>
<dbReference type="GO" id="GO:0022857">
    <property type="term" value="F:transmembrane transporter activity"/>
    <property type="evidence" value="ECO:0007669"/>
    <property type="project" value="InterPro"/>
</dbReference>
<dbReference type="GO" id="GO:0016020">
    <property type="term" value="C:membrane"/>
    <property type="evidence" value="ECO:0007669"/>
    <property type="project" value="UniProtKB-SubCell"/>
</dbReference>
<comment type="caution">
    <text evidence="6">The sequence shown here is derived from an EMBL/GenBank/DDBJ whole genome shotgun (WGS) entry which is preliminary data.</text>
</comment>
<organism evidence="6 7">
    <name type="scientific">Karstenula rhodostoma CBS 690.94</name>
    <dbReference type="NCBI Taxonomy" id="1392251"/>
    <lineage>
        <taxon>Eukaryota</taxon>
        <taxon>Fungi</taxon>
        <taxon>Dikarya</taxon>
        <taxon>Ascomycota</taxon>
        <taxon>Pezizomycotina</taxon>
        <taxon>Dothideomycetes</taxon>
        <taxon>Pleosporomycetidae</taxon>
        <taxon>Pleosporales</taxon>
        <taxon>Massarineae</taxon>
        <taxon>Didymosphaeriaceae</taxon>
        <taxon>Karstenula</taxon>
    </lineage>
</organism>
<dbReference type="Proteomes" id="UP000799764">
    <property type="component" value="Unassembled WGS sequence"/>
</dbReference>
<feature type="transmembrane region" description="Helical" evidence="4">
    <location>
        <begin position="396"/>
        <end position="418"/>
    </location>
</feature>